<organism evidence="3 4">
    <name type="scientific">Sphaerulina musiva (strain SO2202)</name>
    <name type="common">Poplar stem canker fungus</name>
    <name type="synonym">Septoria musiva</name>
    <dbReference type="NCBI Taxonomy" id="692275"/>
    <lineage>
        <taxon>Eukaryota</taxon>
        <taxon>Fungi</taxon>
        <taxon>Dikarya</taxon>
        <taxon>Ascomycota</taxon>
        <taxon>Pezizomycotina</taxon>
        <taxon>Dothideomycetes</taxon>
        <taxon>Dothideomycetidae</taxon>
        <taxon>Mycosphaerellales</taxon>
        <taxon>Mycosphaerellaceae</taxon>
        <taxon>Sphaerulina</taxon>
    </lineage>
</organism>
<accession>N1QLT9</accession>
<reference evidence="3 4" key="1">
    <citation type="journal article" date="2012" name="PLoS Pathog.">
        <title>Diverse lifestyles and strategies of plant pathogenesis encoded in the genomes of eighteen Dothideomycetes fungi.</title>
        <authorList>
            <person name="Ohm R.A."/>
            <person name="Feau N."/>
            <person name="Henrissat B."/>
            <person name="Schoch C.L."/>
            <person name="Horwitz B.A."/>
            <person name="Barry K.W."/>
            <person name="Condon B.J."/>
            <person name="Copeland A.C."/>
            <person name="Dhillon B."/>
            <person name="Glaser F."/>
            <person name="Hesse C.N."/>
            <person name="Kosti I."/>
            <person name="LaButti K."/>
            <person name="Lindquist E.A."/>
            <person name="Lucas S."/>
            <person name="Salamov A.A."/>
            <person name="Bradshaw R.E."/>
            <person name="Ciuffetti L."/>
            <person name="Hamelin R.C."/>
            <person name="Kema G.H.J."/>
            <person name="Lawrence C."/>
            <person name="Scott J.A."/>
            <person name="Spatafora J.W."/>
            <person name="Turgeon B.G."/>
            <person name="de Wit P.J.G.M."/>
            <person name="Zhong S."/>
            <person name="Goodwin S.B."/>
            <person name="Grigoriev I.V."/>
        </authorList>
    </citation>
    <scope>NUCLEOTIDE SEQUENCE [LARGE SCALE GENOMIC DNA]</scope>
    <source>
        <strain evidence="3 4">SO2202</strain>
    </source>
</reference>
<dbReference type="eggNOG" id="ENOG502S6BC">
    <property type="taxonomic scope" value="Eukaryota"/>
</dbReference>
<dbReference type="Gene3D" id="4.10.280.10">
    <property type="entry name" value="Helix-loop-helix DNA-binding domain"/>
    <property type="match status" value="1"/>
</dbReference>
<dbReference type="EMBL" id="KB456260">
    <property type="protein sequence ID" value="EMF17177.1"/>
    <property type="molecule type" value="Genomic_DNA"/>
</dbReference>
<dbReference type="Pfam" id="PF00010">
    <property type="entry name" value="HLH"/>
    <property type="match status" value="1"/>
</dbReference>
<evidence type="ECO:0000313" key="4">
    <source>
        <dbReference type="Proteomes" id="UP000016931"/>
    </source>
</evidence>
<evidence type="ECO:0000256" key="1">
    <source>
        <dbReference type="SAM" id="MobiDB-lite"/>
    </source>
</evidence>
<dbReference type="PANTHER" id="PTHR46266">
    <property type="entry name" value="TRANSCRIPTION FACTOR TT8"/>
    <property type="match status" value="1"/>
</dbReference>
<evidence type="ECO:0000313" key="3">
    <source>
        <dbReference type="EMBL" id="EMF17177.1"/>
    </source>
</evidence>
<feature type="region of interest" description="Disordered" evidence="1">
    <location>
        <begin position="392"/>
        <end position="416"/>
    </location>
</feature>
<dbReference type="STRING" id="692275.N1QLT9"/>
<protein>
    <recommendedName>
        <fullName evidence="2">BHLH domain-containing protein</fullName>
    </recommendedName>
</protein>
<dbReference type="HOGENOM" id="CLU_021798_0_0_1"/>
<dbReference type="AlphaFoldDB" id="N1QLT9"/>
<feature type="region of interest" description="Disordered" evidence="1">
    <location>
        <begin position="1"/>
        <end position="164"/>
    </location>
</feature>
<proteinExistence type="predicted"/>
<dbReference type="PANTHER" id="PTHR46266:SF4">
    <property type="entry name" value="TRANSCRIPTION FACTOR TT8"/>
    <property type="match status" value="1"/>
</dbReference>
<dbReference type="InterPro" id="IPR036638">
    <property type="entry name" value="HLH_DNA-bd_sf"/>
</dbReference>
<feature type="region of interest" description="Disordered" evidence="1">
    <location>
        <begin position="211"/>
        <end position="242"/>
    </location>
</feature>
<dbReference type="GO" id="GO:0046983">
    <property type="term" value="F:protein dimerization activity"/>
    <property type="evidence" value="ECO:0007669"/>
    <property type="project" value="InterPro"/>
</dbReference>
<dbReference type="CDD" id="cd00083">
    <property type="entry name" value="bHLH_SF"/>
    <property type="match status" value="1"/>
</dbReference>
<dbReference type="InterPro" id="IPR011598">
    <property type="entry name" value="bHLH_dom"/>
</dbReference>
<feature type="compositionally biased region" description="Low complexity" evidence="1">
    <location>
        <begin position="43"/>
        <end position="60"/>
    </location>
</feature>
<feature type="domain" description="BHLH" evidence="2">
    <location>
        <begin position="152"/>
        <end position="203"/>
    </location>
</feature>
<dbReference type="OMA" id="MLNRDCR"/>
<name>N1QLT9_SPHMS</name>
<dbReference type="PROSITE" id="PS50888">
    <property type="entry name" value="BHLH"/>
    <property type="match status" value="1"/>
</dbReference>
<feature type="compositionally biased region" description="Pro residues" evidence="1">
    <location>
        <begin position="1"/>
        <end position="10"/>
    </location>
</feature>
<dbReference type="RefSeq" id="XP_016765298.1">
    <property type="nucleotide sequence ID" value="XM_016902320.1"/>
</dbReference>
<dbReference type="SMART" id="SM00353">
    <property type="entry name" value="HLH"/>
    <property type="match status" value="1"/>
</dbReference>
<gene>
    <name evidence="3" type="ORF">SEPMUDRAFT_129980</name>
</gene>
<dbReference type="Proteomes" id="UP000016931">
    <property type="component" value="Unassembled WGS sequence"/>
</dbReference>
<evidence type="ECO:0000259" key="2">
    <source>
        <dbReference type="PROSITE" id="PS50888"/>
    </source>
</evidence>
<dbReference type="SUPFAM" id="SSF47459">
    <property type="entry name" value="HLH, helix-loop-helix DNA-binding domain"/>
    <property type="match status" value="1"/>
</dbReference>
<keyword evidence="4" id="KW-1185">Reference proteome</keyword>
<sequence length="416" mass="44225">MPRPKAPPTPASSTDIRAKDGYHAGDALSLPPTGYQEHDDRTTTSSTTPSAAGSDSSHSSYRPTSPLHVVGRQRMAPGGGSVISKDDFALPPPPTRSRKIIQMKPKGSAQEAPSAAEVSKAASAGDTRSAAKAGSKRKSATAGTTAAGRKIARKTAHSLIERRRRSKMNEEFGVLKEMIPACQGQEMHKLAILQASIEYLRYLEQCVAELKTQTTTPRSRRSAPPPPIHPPRVETIGDDDGDVDEPMEDDVHDVSPLTRATVSSVARSTSIVSLPSLSQMTSTSPSIFSVGAGKHHSVSSAASSYSPYFHSPASELQFHHAAPPPPPASFGNNTFGLGSPALKPVDSHLRQIAEGATELSADAQRLAAAHGSRSDHELDQEATTALLMLNHDRRNWREPGPTRSVTGMSVRDLLGN</sequence>
<dbReference type="OrthoDB" id="690068at2759"/>
<feature type="compositionally biased region" description="Basic residues" evidence="1">
    <location>
        <begin position="150"/>
        <end position="164"/>
    </location>
</feature>
<dbReference type="GeneID" id="27899457"/>